<dbReference type="AlphaFoldDB" id="A6NQI2"/>
<reference evidence="1 2" key="2">
    <citation type="submission" date="2007-06" db="EMBL/GenBank/DDBJ databases">
        <title>Draft genome sequence of Pseudoflavonifractor capillosus ATCC 29799.</title>
        <authorList>
            <person name="Sudarsanam P."/>
            <person name="Ley R."/>
            <person name="Guruge J."/>
            <person name="Turnbaugh P.J."/>
            <person name="Mahowald M."/>
            <person name="Liep D."/>
            <person name="Gordon J."/>
        </authorList>
    </citation>
    <scope>NUCLEOTIDE SEQUENCE [LARGE SCALE GENOMIC DNA]</scope>
    <source>
        <strain evidence="1 2">ATCC 29799</strain>
    </source>
</reference>
<gene>
    <name evidence="1" type="ORF">BACCAP_00452</name>
</gene>
<dbReference type="EMBL" id="AAXG02000004">
    <property type="protein sequence ID" value="EDN01787.1"/>
    <property type="molecule type" value="Genomic_DNA"/>
</dbReference>
<keyword evidence="2" id="KW-1185">Reference proteome</keyword>
<organism evidence="1 2">
    <name type="scientific">Pseudoflavonifractor capillosus ATCC 29799</name>
    <dbReference type="NCBI Taxonomy" id="411467"/>
    <lineage>
        <taxon>Bacteria</taxon>
        <taxon>Bacillati</taxon>
        <taxon>Bacillota</taxon>
        <taxon>Clostridia</taxon>
        <taxon>Eubacteriales</taxon>
        <taxon>Oscillospiraceae</taxon>
        <taxon>Pseudoflavonifractor</taxon>
    </lineage>
</organism>
<accession>A6NQI2</accession>
<reference evidence="1 2" key="1">
    <citation type="submission" date="2007-04" db="EMBL/GenBank/DDBJ databases">
        <authorList>
            <person name="Fulton L."/>
            <person name="Clifton S."/>
            <person name="Fulton B."/>
            <person name="Xu J."/>
            <person name="Minx P."/>
            <person name="Pepin K.H."/>
            <person name="Johnson M."/>
            <person name="Thiruvilangam P."/>
            <person name="Bhonagiri V."/>
            <person name="Nash W.E."/>
            <person name="Mardis E.R."/>
            <person name="Wilson R.K."/>
        </authorList>
    </citation>
    <scope>NUCLEOTIDE SEQUENCE [LARGE SCALE GENOMIC DNA]</scope>
    <source>
        <strain evidence="1 2">ATCC 29799</strain>
    </source>
</reference>
<dbReference type="Proteomes" id="UP000003639">
    <property type="component" value="Unassembled WGS sequence"/>
</dbReference>
<name>A6NQI2_9FIRM</name>
<evidence type="ECO:0000313" key="1">
    <source>
        <dbReference type="EMBL" id="EDN01787.1"/>
    </source>
</evidence>
<sequence length="51" mass="6102">MKQQSPLYRLVQGTFLSLYRNNFPFSTSKKAEKTSCFFRTFVVFYIRTQVP</sequence>
<protein>
    <submittedName>
        <fullName evidence="1">Uncharacterized protein</fullName>
    </submittedName>
</protein>
<comment type="caution">
    <text evidence="1">The sequence shown here is derived from an EMBL/GenBank/DDBJ whole genome shotgun (WGS) entry which is preliminary data.</text>
</comment>
<dbReference type="STRING" id="411467.BACCAP_00452"/>
<proteinExistence type="predicted"/>
<evidence type="ECO:0000313" key="2">
    <source>
        <dbReference type="Proteomes" id="UP000003639"/>
    </source>
</evidence>